<accession>L8X2M7</accession>
<protein>
    <submittedName>
        <fullName evidence="2">Uncharacterized protein</fullName>
    </submittedName>
</protein>
<dbReference type="AlphaFoldDB" id="L8X2M7"/>
<reference evidence="2 3" key="1">
    <citation type="journal article" date="2013" name="Nat. Commun.">
        <title>The evolution and pathogenic mechanisms of the rice sheath blight pathogen.</title>
        <authorList>
            <person name="Zheng A."/>
            <person name="Lin R."/>
            <person name="Xu L."/>
            <person name="Qin P."/>
            <person name="Tang C."/>
            <person name="Ai P."/>
            <person name="Zhang D."/>
            <person name="Liu Y."/>
            <person name="Sun Z."/>
            <person name="Feng H."/>
            <person name="Wang Y."/>
            <person name="Chen Y."/>
            <person name="Liang X."/>
            <person name="Fu R."/>
            <person name="Li Q."/>
            <person name="Zhang J."/>
            <person name="Yu X."/>
            <person name="Xie Z."/>
            <person name="Ding L."/>
            <person name="Guan P."/>
            <person name="Tang J."/>
            <person name="Liang Y."/>
            <person name="Wang S."/>
            <person name="Deng Q."/>
            <person name="Li S."/>
            <person name="Zhu J."/>
            <person name="Wang L."/>
            <person name="Liu H."/>
            <person name="Li P."/>
        </authorList>
    </citation>
    <scope>NUCLEOTIDE SEQUENCE [LARGE SCALE GENOMIC DNA]</scope>
    <source>
        <strain evidence="3">AG-1 IA</strain>
    </source>
</reference>
<proteinExistence type="predicted"/>
<sequence length="628" mass="69475">MGLRQLPSRAELLKLRRRKFLRGLRSSYSPFLILRSVNAIGSYSGLRSDDRAYPTIIGTHPGLNHQRQCFIPTLNLDITQFRRQRTAISESGPTGLAQKSIEPDQPGGHPAQAHILCEPADSCGTCLSPLSGEVSHRHWFAQGTLSNLSTEEVQSRLSVRIPRFLVIYVCWLRRELGLLYYSTISLSAWCLQSFIAGSAPHRQGSLYFCMSSLPSAVPICHLHSFGHFYFYNRNREMFTAAQSSSSGPKPVVRPHAPKRIPLPRRTSAEVPYARTYPSTPALSLTSHYNHREPSTNPFFVADKETPLVTAQRFRNPPSPPTHVRRPTLPVEISLEHAFGNTRPDSGQAQESRPKKERGVPASVTSCTSSRSQPEISKSRKSRPKNRPRAITSLPALQTAGLSLQTPSFRSTVHTVGAETGAGTETPPTSTAGLSVSAPASRNISISEIPLLSGHIGCAVDVFGLAALQPPRVDVRPRPRVRQRASVLSKDGSEGGPASNGLVFSVRTASPARMLSSRWSAVMNRLVTKSRSAPIRRLRPCMGCVKNRAWRPGCLNTPSAPQLNKCTGVNVWTGGVDRWWYTTMIKRLEHQIKHSWRSGTHKYRPVDVHEIAPDLDVFIGTHMMFQKKP</sequence>
<dbReference type="OrthoDB" id="3253096at2759"/>
<organism evidence="2 3">
    <name type="scientific">Thanatephorus cucumeris (strain AG1-IA)</name>
    <name type="common">Rice sheath blight fungus</name>
    <name type="synonym">Rhizoctonia solani</name>
    <dbReference type="NCBI Taxonomy" id="983506"/>
    <lineage>
        <taxon>Eukaryota</taxon>
        <taxon>Fungi</taxon>
        <taxon>Dikarya</taxon>
        <taxon>Basidiomycota</taxon>
        <taxon>Agaricomycotina</taxon>
        <taxon>Agaricomycetes</taxon>
        <taxon>Cantharellales</taxon>
        <taxon>Ceratobasidiaceae</taxon>
        <taxon>Rhizoctonia</taxon>
        <taxon>Rhizoctonia solani AG-1</taxon>
    </lineage>
</organism>
<gene>
    <name evidence="2" type="ORF">AG1IA_02701</name>
</gene>
<dbReference type="EMBL" id="AFRT01000587">
    <property type="protein sequence ID" value="ELU43263.1"/>
    <property type="molecule type" value="Genomic_DNA"/>
</dbReference>
<feature type="region of interest" description="Disordered" evidence="1">
    <location>
        <begin position="89"/>
        <end position="109"/>
    </location>
</feature>
<comment type="caution">
    <text evidence="2">The sequence shown here is derived from an EMBL/GenBank/DDBJ whole genome shotgun (WGS) entry which is preliminary data.</text>
</comment>
<evidence type="ECO:0000313" key="2">
    <source>
        <dbReference type="EMBL" id="ELU43263.1"/>
    </source>
</evidence>
<name>L8X2M7_THACA</name>
<evidence type="ECO:0000313" key="3">
    <source>
        <dbReference type="Proteomes" id="UP000011668"/>
    </source>
</evidence>
<feature type="compositionally biased region" description="Polar residues" evidence="1">
    <location>
        <begin position="362"/>
        <end position="375"/>
    </location>
</feature>
<feature type="region of interest" description="Disordered" evidence="1">
    <location>
        <begin position="337"/>
        <end position="405"/>
    </location>
</feature>
<feature type="compositionally biased region" description="Basic residues" evidence="1">
    <location>
        <begin position="378"/>
        <end position="387"/>
    </location>
</feature>
<keyword evidence="3" id="KW-1185">Reference proteome</keyword>
<evidence type="ECO:0000256" key="1">
    <source>
        <dbReference type="SAM" id="MobiDB-lite"/>
    </source>
</evidence>
<dbReference type="Proteomes" id="UP000011668">
    <property type="component" value="Unassembled WGS sequence"/>
</dbReference>
<feature type="region of interest" description="Disordered" evidence="1">
    <location>
        <begin position="476"/>
        <end position="499"/>
    </location>
</feature>
<dbReference type="HOGENOM" id="CLU_435589_0_0_1"/>